<gene>
    <name evidence="8" type="ORF">Q9313_20090</name>
</gene>
<dbReference type="InterPro" id="IPR050833">
    <property type="entry name" value="Poly_Biosynth_Transport"/>
</dbReference>
<dbReference type="PANTHER" id="PTHR30250">
    <property type="entry name" value="PST FAMILY PREDICTED COLANIC ACID TRANSPORTER"/>
    <property type="match status" value="1"/>
</dbReference>
<feature type="transmembrane region" description="Helical" evidence="7">
    <location>
        <begin position="108"/>
        <end position="129"/>
    </location>
</feature>
<feature type="transmembrane region" description="Helical" evidence="7">
    <location>
        <begin position="439"/>
        <end position="459"/>
    </location>
</feature>
<dbReference type="PANTHER" id="PTHR30250:SF10">
    <property type="entry name" value="LIPOPOLYSACCHARIDE BIOSYNTHESIS PROTEIN WZXC"/>
    <property type="match status" value="1"/>
</dbReference>
<feature type="transmembrane region" description="Helical" evidence="7">
    <location>
        <begin position="284"/>
        <end position="312"/>
    </location>
</feature>
<dbReference type="RefSeq" id="WP_306039987.1">
    <property type="nucleotide sequence ID" value="NZ_CP132303.1"/>
</dbReference>
<keyword evidence="8" id="KW-0614">Plasmid</keyword>
<dbReference type="Pfam" id="PF13440">
    <property type="entry name" value="Polysacc_synt_3"/>
    <property type="match status" value="1"/>
</dbReference>
<reference evidence="8 9" key="1">
    <citation type="submission" date="2023-08" db="EMBL/GenBank/DDBJ databases">
        <title>Pathogen: clinical or host-associated sample.</title>
        <authorList>
            <person name="Hergert J."/>
            <person name="Casey R."/>
            <person name="Wagner J."/>
            <person name="Young E.L."/>
            <person name="Oakeson K.F."/>
        </authorList>
    </citation>
    <scope>NUCLEOTIDE SEQUENCE [LARGE SCALE GENOMIC DNA]</scope>
    <source>
        <strain evidence="8 9">1760953</strain>
        <plasmid evidence="8 9">unnamed1</plasmid>
    </source>
</reference>
<name>A0AA50H9K6_9HYPH</name>
<evidence type="ECO:0000256" key="4">
    <source>
        <dbReference type="ARBA" id="ARBA00022692"/>
    </source>
</evidence>
<evidence type="ECO:0000256" key="2">
    <source>
        <dbReference type="ARBA" id="ARBA00007430"/>
    </source>
</evidence>
<evidence type="ECO:0000313" key="9">
    <source>
        <dbReference type="Proteomes" id="UP001234585"/>
    </source>
</evidence>
<feature type="transmembrane region" description="Helical" evidence="7">
    <location>
        <begin position="324"/>
        <end position="345"/>
    </location>
</feature>
<keyword evidence="5 7" id="KW-1133">Transmembrane helix</keyword>
<feature type="transmembrane region" description="Helical" evidence="7">
    <location>
        <begin position="377"/>
        <end position="396"/>
    </location>
</feature>
<evidence type="ECO:0000313" key="8">
    <source>
        <dbReference type="EMBL" id="WLS00368.1"/>
    </source>
</evidence>
<accession>A0AA50H9K6</accession>
<proteinExistence type="inferred from homology"/>
<sequence>MVRRAYMMASLEQYFALLINFTVLVIVARILTPGEIGEAVTGLAIAVVAFSAREFVTSEFLIQRGTVDVETLRTALTLQVAVSVIIAAALVALSGLITRFYAAPDLSFFLSLAAVAGVIEALAQPVIALRRREMGFGVLACIRTAVSLTAALFTIMLAALGFGPIAFAWGMLSGSLMLAILAVTCSPLPAAAIFRPGLARWREVLSFGLFKGAALVVERLHETVPQLILGRIASMTSVALYNRSNTLCGIPDRIIMSAFYSMAFPALASRVRDGRDIEKTYLGVLAYLSVLYWPGVLLISLLAPSIVGIVLGPQWTEAVPVVRLLALAAVFWLPVIVTGPLLLALGRNRDAFLASLVSRCLAAGILCAASLHGVMAMALSQFVSLPLQMVVALAFVHRHVRFSLSGLAAALMPSAIVTGFSLVGPVALLAMPGHQEAELLVFAGAILLAGGGWLAGLLATRHPFLIELQVLLNAGRDRARRLRRFLVASGA</sequence>
<dbReference type="EMBL" id="CP132303">
    <property type="protein sequence ID" value="WLS00368.1"/>
    <property type="molecule type" value="Genomic_DNA"/>
</dbReference>
<evidence type="ECO:0000256" key="1">
    <source>
        <dbReference type="ARBA" id="ARBA00004651"/>
    </source>
</evidence>
<comment type="subcellular location">
    <subcellularLocation>
        <location evidence="1">Cell membrane</location>
        <topology evidence="1">Multi-pass membrane protein</topology>
    </subcellularLocation>
</comment>
<organism evidence="8 9">
    <name type="scientific">Shinella sumterensis</name>
    <dbReference type="NCBI Taxonomy" id="1967501"/>
    <lineage>
        <taxon>Bacteria</taxon>
        <taxon>Pseudomonadati</taxon>
        <taxon>Pseudomonadota</taxon>
        <taxon>Alphaproteobacteria</taxon>
        <taxon>Hyphomicrobiales</taxon>
        <taxon>Rhizobiaceae</taxon>
        <taxon>Shinella</taxon>
    </lineage>
</organism>
<feature type="transmembrane region" description="Helical" evidence="7">
    <location>
        <begin position="12"/>
        <end position="30"/>
    </location>
</feature>
<dbReference type="GO" id="GO:0005886">
    <property type="term" value="C:plasma membrane"/>
    <property type="evidence" value="ECO:0007669"/>
    <property type="project" value="UniProtKB-SubCell"/>
</dbReference>
<evidence type="ECO:0000256" key="7">
    <source>
        <dbReference type="SAM" id="Phobius"/>
    </source>
</evidence>
<keyword evidence="3" id="KW-1003">Cell membrane</keyword>
<evidence type="ECO:0000256" key="6">
    <source>
        <dbReference type="ARBA" id="ARBA00023136"/>
    </source>
</evidence>
<feature type="transmembrane region" description="Helical" evidence="7">
    <location>
        <begin position="76"/>
        <end position="102"/>
    </location>
</feature>
<feature type="transmembrane region" description="Helical" evidence="7">
    <location>
        <begin position="408"/>
        <end position="433"/>
    </location>
</feature>
<comment type="similarity">
    <text evidence="2">Belongs to the polysaccharide synthase family.</text>
</comment>
<keyword evidence="9" id="KW-1185">Reference proteome</keyword>
<protein>
    <submittedName>
        <fullName evidence="8">Oligosaccharide flippase family protein</fullName>
    </submittedName>
</protein>
<dbReference type="Proteomes" id="UP001234585">
    <property type="component" value="Plasmid unnamed1"/>
</dbReference>
<dbReference type="AlphaFoldDB" id="A0AA50H9K6"/>
<feature type="transmembrane region" description="Helical" evidence="7">
    <location>
        <begin position="352"/>
        <end position="371"/>
    </location>
</feature>
<evidence type="ECO:0000256" key="3">
    <source>
        <dbReference type="ARBA" id="ARBA00022475"/>
    </source>
</evidence>
<keyword evidence="6 7" id="KW-0472">Membrane</keyword>
<feature type="transmembrane region" description="Helical" evidence="7">
    <location>
        <begin position="36"/>
        <end position="56"/>
    </location>
</feature>
<keyword evidence="4 7" id="KW-0812">Transmembrane</keyword>
<feature type="transmembrane region" description="Helical" evidence="7">
    <location>
        <begin position="166"/>
        <end position="194"/>
    </location>
</feature>
<evidence type="ECO:0000256" key="5">
    <source>
        <dbReference type="ARBA" id="ARBA00022989"/>
    </source>
</evidence>
<geneLocation type="plasmid" evidence="8 9">
    <name>unnamed1</name>
</geneLocation>